<dbReference type="GO" id="GO:0004674">
    <property type="term" value="F:protein serine/threonine kinase activity"/>
    <property type="evidence" value="ECO:0007669"/>
    <property type="project" value="UniProtKB-KW"/>
</dbReference>
<evidence type="ECO:0000259" key="11">
    <source>
        <dbReference type="PROSITE" id="PS50003"/>
    </source>
</evidence>
<keyword evidence="4" id="KW-0418">Kinase</keyword>
<dbReference type="SMART" id="SM00220">
    <property type="entry name" value="S_TKc"/>
    <property type="match status" value="1"/>
</dbReference>
<dbReference type="GO" id="GO:0005524">
    <property type="term" value="F:ATP binding"/>
    <property type="evidence" value="ECO:0007669"/>
    <property type="project" value="UniProtKB-UniRule"/>
</dbReference>
<keyword evidence="1 10" id="KW-0723">Serine/threonine-protein kinase</keyword>
<dbReference type="PROSITE" id="PS50011">
    <property type="entry name" value="PROTEIN_KINASE_DOM"/>
    <property type="match status" value="1"/>
</dbReference>
<protein>
    <recommendedName>
        <fullName evidence="14">Protein kinase domain-containing protein</fullName>
    </recommendedName>
</protein>
<dbReference type="InterPro" id="IPR008271">
    <property type="entry name" value="Ser/Thr_kinase_AS"/>
</dbReference>
<evidence type="ECO:0000256" key="1">
    <source>
        <dbReference type="ARBA" id="ARBA00022527"/>
    </source>
</evidence>
<dbReference type="InterPro" id="IPR017441">
    <property type="entry name" value="Protein_kinase_ATP_BS"/>
</dbReference>
<feature type="binding site" evidence="7">
    <location>
        <position position="299"/>
    </location>
    <ligand>
        <name>ATP</name>
        <dbReference type="ChEBI" id="CHEBI:30616"/>
    </ligand>
</feature>
<evidence type="ECO:0000256" key="2">
    <source>
        <dbReference type="ARBA" id="ARBA00022679"/>
    </source>
</evidence>
<accession>A0A7S0ZLE1</accession>
<dbReference type="FunFam" id="1.10.510.10:FF:000571">
    <property type="entry name" value="Maternal embryonic leucine zipper kinase"/>
    <property type="match status" value="1"/>
</dbReference>
<feature type="domain" description="Protein kinase" evidence="12">
    <location>
        <begin position="156"/>
        <end position="416"/>
    </location>
</feature>
<dbReference type="Gene3D" id="2.30.29.30">
    <property type="entry name" value="Pleckstrin-homology domain (PH domain)/Phosphotyrosine-binding domain (PTB)"/>
    <property type="match status" value="1"/>
</dbReference>
<evidence type="ECO:0000313" key="13">
    <source>
        <dbReference type="EMBL" id="CAD8825433.1"/>
    </source>
</evidence>
<name>A0A7S0ZLE1_9RHOD</name>
<dbReference type="InterPro" id="IPR011993">
    <property type="entry name" value="PH-like_dom_sf"/>
</dbReference>
<dbReference type="Pfam" id="PF00069">
    <property type="entry name" value="Pkinase"/>
    <property type="match status" value="1"/>
</dbReference>
<dbReference type="Gene3D" id="1.10.510.10">
    <property type="entry name" value="Transferase(Phosphotransferase) domain 1"/>
    <property type="match status" value="1"/>
</dbReference>
<evidence type="ECO:0000256" key="6">
    <source>
        <dbReference type="PIRSR" id="PIRSR630616-1"/>
    </source>
</evidence>
<evidence type="ECO:0000256" key="3">
    <source>
        <dbReference type="ARBA" id="ARBA00022741"/>
    </source>
</evidence>
<feature type="binding site" evidence="7">
    <location>
        <begin position="282"/>
        <end position="283"/>
    </location>
    <ligand>
        <name>ATP</name>
        <dbReference type="ChEBI" id="CHEBI:30616"/>
    </ligand>
</feature>
<feature type="cross-link" description="Glycyl lysine isopeptide (Lys-Gly) (interchain with G-Cter in SUMO2)" evidence="8">
    <location>
        <position position="280"/>
    </location>
</feature>
<dbReference type="PROSITE" id="PS00107">
    <property type="entry name" value="PROTEIN_KINASE_ATP"/>
    <property type="match status" value="1"/>
</dbReference>
<dbReference type="SUPFAM" id="SSF56112">
    <property type="entry name" value="Protein kinase-like (PK-like)"/>
    <property type="match status" value="1"/>
</dbReference>
<evidence type="ECO:0000256" key="4">
    <source>
        <dbReference type="ARBA" id="ARBA00022777"/>
    </source>
</evidence>
<evidence type="ECO:0000256" key="7">
    <source>
        <dbReference type="PIRSR" id="PIRSR630616-2"/>
    </source>
</evidence>
<dbReference type="AlphaFoldDB" id="A0A7S0ZLE1"/>
<dbReference type="InterPro" id="IPR001849">
    <property type="entry name" value="PH_domain"/>
</dbReference>
<gene>
    <name evidence="13" type="ORF">TOLI1172_LOCUS9832</name>
</gene>
<keyword evidence="2" id="KW-0808">Transferase</keyword>
<dbReference type="InterPro" id="IPR030616">
    <property type="entry name" value="Aur-like"/>
</dbReference>
<dbReference type="SUPFAM" id="SSF50729">
    <property type="entry name" value="PH domain-like"/>
    <property type="match status" value="1"/>
</dbReference>
<evidence type="ECO:0000256" key="5">
    <source>
        <dbReference type="ARBA" id="ARBA00022840"/>
    </source>
</evidence>
<feature type="domain" description="PH" evidence="11">
    <location>
        <begin position="50"/>
        <end position="150"/>
    </location>
</feature>
<dbReference type="CDD" id="cd05117">
    <property type="entry name" value="STKc_CAMK"/>
    <property type="match status" value="1"/>
</dbReference>
<reference evidence="13" key="1">
    <citation type="submission" date="2021-01" db="EMBL/GenBank/DDBJ databases">
        <authorList>
            <person name="Corre E."/>
            <person name="Pelletier E."/>
            <person name="Niang G."/>
            <person name="Scheremetjew M."/>
            <person name="Finn R."/>
            <person name="Kale V."/>
            <person name="Holt S."/>
            <person name="Cochrane G."/>
            <person name="Meng A."/>
            <person name="Brown T."/>
            <person name="Cohen L."/>
        </authorList>
    </citation>
    <scope>NUCLEOTIDE SEQUENCE</scope>
    <source>
        <strain evidence="13">CCMP3278</strain>
    </source>
</reference>
<evidence type="ECO:0008006" key="14">
    <source>
        <dbReference type="Google" id="ProtNLM"/>
    </source>
</evidence>
<evidence type="ECO:0000259" key="12">
    <source>
        <dbReference type="PROSITE" id="PS50011"/>
    </source>
</evidence>
<dbReference type="CDD" id="cd00821">
    <property type="entry name" value="PH"/>
    <property type="match status" value="1"/>
</dbReference>
<comment type="similarity">
    <text evidence="10">Belongs to the protein kinase superfamily.</text>
</comment>
<dbReference type="EMBL" id="HBFP01013602">
    <property type="protein sequence ID" value="CAD8825433.1"/>
    <property type="molecule type" value="Transcribed_RNA"/>
</dbReference>
<organism evidence="13">
    <name type="scientific">Timspurckia oligopyrenoides</name>
    <dbReference type="NCBI Taxonomy" id="708627"/>
    <lineage>
        <taxon>Eukaryota</taxon>
        <taxon>Rhodophyta</taxon>
        <taxon>Bangiophyceae</taxon>
        <taxon>Porphyridiales</taxon>
        <taxon>Porphyridiaceae</taxon>
        <taxon>Timspurckia</taxon>
    </lineage>
</organism>
<keyword evidence="5 7" id="KW-0067">ATP-binding</keyword>
<proteinExistence type="inferred from homology"/>
<feature type="active site" description="Proton acceptor" evidence="6">
    <location>
        <position position="278"/>
    </location>
</feature>
<dbReference type="Pfam" id="PF00169">
    <property type="entry name" value="PH"/>
    <property type="match status" value="1"/>
</dbReference>
<evidence type="ECO:0000256" key="9">
    <source>
        <dbReference type="PROSITE-ProRule" id="PRU10141"/>
    </source>
</evidence>
<keyword evidence="3 7" id="KW-0547">Nucleotide-binding</keyword>
<evidence type="ECO:0000256" key="8">
    <source>
        <dbReference type="PIRSR" id="PIRSR630616-3"/>
    </source>
</evidence>
<dbReference type="PANTHER" id="PTHR24350">
    <property type="entry name" value="SERINE/THREONINE-PROTEIN KINASE IAL-RELATED"/>
    <property type="match status" value="1"/>
</dbReference>
<dbReference type="InterPro" id="IPR000719">
    <property type="entry name" value="Prot_kinase_dom"/>
</dbReference>
<evidence type="ECO:0000256" key="10">
    <source>
        <dbReference type="RuleBase" id="RU000304"/>
    </source>
</evidence>
<dbReference type="SMART" id="SM00233">
    <property type="entry name" value="PH"/>
    <property type="match status" value="1"/>
</dbReference>
<dbReference type="PROSITE" id="PS00108">
    <property type="entry name" value="PROTEIN_KINASE_ST"/>
    <property type="match status" value="1"/>
</dbReference>
<dbReference type="PROSITE" id="PS50003">
    <property type="entry name" value="PH_DOMAIN"/>
    <property type="match status" value="1"/>
</dbReference>
<feature type="binding site" evidence="7 9">
    <location>
        <position position="185"/>
    </location>
    <ligand>
        <name>ATP</name>
        <dbReference type="ChEBI" id="CHEBI:30616"/>
    </ligand>
</feature>
<sequence>MDKIHPAVRMSMDLMNGSTNGNISSCRDSSSPNDESSCNPAGTLRYSALPLELSGFVLVDSSGMKSKLSRRFLLLNKSILYVFKNELKPGDIADAPLLTLDMARITVDVGTREHEIVLLIDSGQSGKFVFCAETQEDLERWFYCLKRARNQVEEFYELGKVIGKGAFGSVFIARDRLTGELCVVKVMTKNTRVRRQLALIQREINILKQINCHYVVKAFDIFNSEHDVSIVMELMRGGELYFLLRGGSAFNEDIACHITNQLLLAVEYLHARNIVHRDIKPENILLETRSSPPTVKIADFGLSNLLESGLVQENLLNSVVGSLLYVAPELLAGNGYGFSVDIWATGVILYAMLSGTLPFDIENKQDYERFLLQGPSFAEANWKSVSNLAKWFIRGLLQVDPVKRLSAVGALQHPWIQANPHKALIVPSETVNSASPIVLSPLRIKFRAAVSAIQILIFMLRIRASGATAINTSPNEELMQWARKISNTLSSASGQSTQMK</sequence>
<dbReference type="InterPro" id="IPR011009">
    <property type="entry name" value="Kinase-like_dom_sf"/>
</dbReference>